<feature type="compositionally biased region" description="Basic residues" evidence="6">
    <location>
        <begin position="155"/>
        <end position="164"/>
    </location>
</feature>
<keyword evidence="4" id="KW-0378">Hydrolase</keyword>
<evidence type="ECO:0000313" key="7">
    <source>
        <dbReference type="EMBL" id="MBP2365593.1"/>
    </source>
</evidence>
<protein>
    <recommendedName>
        <fullName evidence="2">prolyl aminopeptidase</fullName>
        <ecNumber evidence="2">3.4.11.5</ecNumber>
    </recommendedName>
    <alternativeName>
        <fullName evidence="5">Prolyl aminopeptidase</fullName>
    </alternativeName>
</protein>
<feature type="region of interest" description="Disordered" evidence="6">
    <location>
        <begin position="150"/>
        <end position="181"/>
    </location>
</feature>
<evidence type="ECO:0000256" key="2">
    <source>
        <dbReference type="ARBA" id="ARBA00012568"/>
    </source>
</evidence>
<comment type="catalytic activity">
    <reaction evidence="1">
        <text>Release of N-terminal proline from a peptide.</text>
        <dbReference type="EC" id="3.4.11.5"/>
    </reaction>
</comment>
<reference evidence="7 8" key="1">
    <citation type="submission" date="2021-03" db="EMBL/GenBank/DDBJ databases">
        <title>Sequencing the genomes of 1000 actinobacteria strains.</title>
        <authorList>
            <person name="Klenk H.-P."/>
        </authorList>
    </citation>
    <scope>NUCLEOTIDE SEQUENCE [LARGE SCALE GENOMIC DNA]</scope>
    <source>
        <strain evidence="7 8">DSM 45256</strain>
    </source>
</reference>
<dbReference type="InterPro" id="IPR005944">
    <property type="entry name" value="Pro_iminopeptidase"/>
</dbReference>
<evidence type="ECO:0000256" key="1">
    <source>
        <dbReference type="ARBA" id="ARBA00001585"/>
    </source>
</evidence>
<dbReference type="InterPro" id="IPR029058">
    <property type="entry name" value="AB_hydrolase_fold"/>
</dbReference>
<dbReference type="PANTHER" id="PTHR43722:SF1">
    <property type="entry name" value="PROLINE IMINOPEPTIDASE"/>
    <property type="match status" value="1"/>
</dbReference>
<accession>A0ABS4VNU6</accession>
<comment type="caution">
    <text evidence="7">The sequence shown here is derived from an EMBL/GenBank/DDBJ whole genome shotgun (WGS) entry which is preliminary data.</text>
</comment>
<dbReference type="PANTHER" id="PTHR43722">
    <property type="entry name" value="PROLINE IMINOPEPTIDASE"/>
    <property type="match status" value="1"/>
</dbReference>
<evidence type="ECO:0000256" key="4">
    <source>
        <dbReference type="ARBA" id="ARBA00022801"/>
    </source>
</evidence>
<evidence type="ECO:0000256" key="3">
    <source>
        <dbReference type="ARBA" id="ARBA00022490"/>
    </source>
</evidence>
<sequence>MPLYPPIEPYDSGTINTDDGQSIYWEACGNPDGRPALYLHGGPGTGSSIGARRYFDPDRFRAVLFDQRGCGRSLPSALRDAPRLDGIPGALIHGRHDISGPVDVAWHLHQRWSTSDLHVIDDAGHGGSQSFTDAVVDSLSRIGTVAQADRTRFSTPKRCRRRGGVRSAERGESDTPRGRPLTGTVRLAYVFRTES</sequence>
<gene>
    <name evidence="7" type="ORF">JOF36_001289</name>
</gene>
<name>A0ABS4VNU6_9PSEU</name>
<proteinExistence type="predicted"/>
<evidence type="ECO:0000256" key="6">
    <source>
        <dbReference type="SAM" id="MobiDB-lite"/>
    </source>
</evidence>
<dbReference type="EC" id="3.4.11.5" evidence="2"/>
<keyword evidence="8" id="KW-1185">Reference proteome</keyword>
<evidence type="ECO:0000256" key="5">
    <source>
        <dbReference type="ARBA" id="ARBA00029605"/>
    </source>
</evidence>
<dbReference type="SUPFAM" id="SSF53474">
    <property type="entry name" value="alpha/beta-Hydrolases"/>
    <property type="match status" value="2"/>
</dbReference>
<keyword evidence="3" id="KW-0963">Cytoplasm</keyword>
<dbReference type="Gene3D" id="3.40.50.1820">
    <property type="entry name" value="alpha/beta hydrolase"/>
    <property type="match status" value="2"/>
</dbReference>
<evidence type="ECO:0000313" key="8">
    <source>
        <dbReference type="Proteomes" id="UP001519295"/>
    </source>
</evidence>
<dbReference type="Proteomes" id="UP001519295">
    <property type="component" value="Unassembled WGS sequence"/>
</dbReference>
<dbReference type="PRINTS" id="PR00793">
    <property type="entry name" value="PROAMNOPTASE"/>
</dbReference>
<feature type="compositionally biased region" description="Basic and acidic residues" evidence="6">
    <location>
        <begin position="167"/>
        <end position="177"/>
    </location>
</feature>
<organism evidence="7 8">
    <name type="scientific">Pseudonocardia parietis</name>
    <dbReference type="NCBI Taxonomy" id="570936"/>
    <lineage>
        <taxon>Bacteria</taxon>
        <taxon>Bacillati</taxon>
        <taxon>Actinomycetota</taxon>
        <taxon>Actinomycetes</taxon>
        <taxon>Pseudonocardiales</taxon>
        <taxon>Pseudonocardiaceae</taxon>
        <taxon>Pseudonocardia</taxon>
    </lineage>
</organism>
<dbReference type="InterPro" id="IPR002410">
    <property type="entry name" value="Peptidase_S33"/>
</dbReference>
<dbReference type="EMBL" id="JAGINU010000001">
    <property type="protein sequence ID" value="MBP2365593.1"/>
    <property type="molecule type" value="Genomic_DNA"/>
</dbReference>